<proteinExistence type="inferred from homology"/>
<keyword evidence="4 7" id="KW-0812">Transmembrane</keyword>
<dbReference type="InterPro" id="IPR035906">
    <property type="entry name" value="MetI-like_sf"/>
</dbReference>
<dbReference type="PROSITE" id="PS50928">
    <property type="entry name" value="ABC_TM1"/>
    <property type="match status" value="1"/>
</dbReference>
<comment type="caution">
    <text evidence="9">The sequence shown here is derived from an EMBL/GenBank/DDBJ whole genome shotgun (WGS) entry which is preliminary data.</text>
</comment>
<evidence type="ECO:0000256" key="1">
    <source>
        <dbReference type="ARBA" id="ARBA00004651"/>
    </source>
</evidence>
<protein>
    <submittedName>
        <fullName evidence="9">ABC transporter permease</fullName>
    </submittedName>
</protein>
<feature type="transmembrane region" description="Helical" evidence="7">
    <location>
        <begin position="96"/>
        <end position="115"/>
    </location>
</feature>
<dbReference type="GO" id="GO:0055085">
    <property type="term" value="P:transmembrane transport"/>
    <property type="evidence" value="ECO:0007669"/>
    <property type="project" value="InterPro"/>
</dbReference>
<sequence>MRQFALRSTGIIFLLILWELVSRTNLIDPGLFPPPSQVISALVSLTLSGQLPKDVFASVLRAVAGFVLGSIAGLFVGAVSGRIRAFDAVLTPVVQVLRPIPVIALVPLAIVWFGLGEASKIFLVFWGVFFPVWVSSYLGISRVDKNYIWAARSIGIRREKLWLQVIVPAALPTIITGLRTSISLAFIVLVAAEMAGSYLGVGYRISAYHLVFQIDKMMGYIVLMGALGFIADRTFAYLVNRALPWYQLSVNQD</sequence>
<evidence type="ECO:0000256" key="4">
    <source>
        <dbReference type="ARBA" id="ARBA00022692"/>
    </source>
</evidence>
<comment type="subcellular location">
    <subcellularLocation>
        <location evidence="1 7">Cell membrane</location>
        <topology evidence="1 7">Multi-pass membrane protein</topology>
    </subcellularLocation>
</comment>
<evidence type="ECO:0000256" key="2">
    <source>
        <dbReference type="ARBA" id="ARBA00022448"/>
    </source>
</evidence>
<dbReference type="Gene3D" id="1.10.3720.10">
    <property type="entry name" value="MetI-like"/>
    <property type="match status" value="1"/>
</dbReference>
<evidence type="ECO:0000313" key="10">
    <source>
        <dbReference type="Proteomes" id="UP000770889"/>
    </source>
</evidence>
<dbReference type="PANTHER" id="PTHR30151">
    <property type="entry name" value="ALKANE SULFONATE ABC TRANSPORTER-RELATED, MEMBRANE SUBUNIT"/>
    <property type="match status" value="1"/>
</dbReference>
<keyword evidence="3" id="KW-1003">Cell membrane</keyword>
<dbReference type="InterPro" id="IPR000515">
    <property type="entry name" value="MetI-like"/>
</dbReference>
<comment type="similarity">
    <text evidence="7">Belongs to the binding-protein-dependent transport system permease family.</text>
</comment>
<keyword evidence="2 7" id="KW-0813">Transport</keyword>
<gene>
    <name evidence="9" type="ORF">KME65_02305</name>
</gene>
<name>A0A944M5B8_9GAMM</name>
<feature type="transmembrane region" description="Helical" evidence="7">
    <location>
        <begin position="161"/>
        <end position="178"/>
    </location>
</feature>
<dbReference type="AlphaFoldDB" id="A0A944M5B8"/>
<dbReference type="Proteomes" id="UP000770889">
    <property type="component" value="Unassembled WGS sequence"/>
</dbReference>
<organism evidence="9 10">
    <name type="scientific">Candidatus Thiodiazotropha taylori</name>
    <dbReference type="NCBI Taxonomy" id="2792791"/>
    <lineage>
        <taxon>Bacteria</taxon>
        <taxon>Pseudomonadati</taxon>
        <taxon>Pseudomonadota</taxon>
        <taxon>Gammaproteobacteria</taxon>
        <taxon>Chromatiales</taxon>
        <taxon>Sedimenticolaceae</taxon>
        <taxon>Candidatus Thiodiazotropha</taxon>
    </lineage>
</organism>
<feature type="domain" description="ABC transmembrane type-1" evidence="8">
    <location>
        <begin position="55"/>
        <end position="239"/>
    </location>
</feature>
<evidence type="ECO:0000256" key="3">
    <source>
        <dbReference type="ARBA" id="ARBA00022475"/>
    </source>
</evidence>
<evidence type="ECO:0000259" key="8">
    <source>
        <dbReference type="PROSITE" id="PS50928"/>
    </source>
</evidence>
<evidence type="ECO:0000256" key="5">
    <source>
        <dbReference type="ARBA" id="ARBA00022989"/>
    </source>
</evidence>
<dbReference type="CDD" id="cd06261">
    <property type="entry name" value="TM_PBP2"/>
    <property type="match status" value="1"/>
</dbReference>
<keyword evidence="6 7" id="KW-0472">Membrane</keyword>
<feature type="transmembrane region" description="Helical" evidence="7">
    <location>
        <begin position="184"/>
        <end position="205"/>
    </location>
</feature>
<dbReference type="EMBL" id="JAHHGM010000002">
    <property type="protein sequence ID" value="MBT2987771.1"/>
    <property type="molecule type" value="Genomic_DNA"/>
</dbReference>
<dbReference type="SUPFAM" id="SSF161098">
    <property type="entry name" value="MetI-like"/>
    <property type="match status" value="1"/>
</dbReference>
<keyword evidence="5 7" id="KW-1133">Transmembrane helix</keyword>
<dbReference type="PANTHER" id="PTHR30151:SF0">
    <property type="entry name" value="ABC TRANSPORTER PERMEASE PROTEIN MJ0413-RELATED"/>
    <property type="match status" value="1"/>
</dbReference>
<feature type="transmembrane region" description="Helical" evidence="7">
    <location>
        <begin position="217"/>
        <end position="239"/>
    </location>
</feature>
<reference evidence="9 10" key="1">
    <citation type="submission" date="2021-05" db="EMBL/GenBank/DDBJ databases">
        <title>Genetic and Functional Diversity in Clade A Lucinid endosymbionts from the Bahamas.</title>
        <authorList>
            <person name="Giani N.M."/>
            <person name="Engel A.S."/>
            <person name="Campbell B.J."/>
        </authorList>
    </citation>
    <scope>NUCLEOTIDE SEQUENCE [LARGE SCALE GENOMIC DNA]</scope>
    <source>
        <strain evidence="9">LUC16012Gg_MoonRockCtena</strain>
    </source>
</reference>
<evidence type="ECO:0000256" key="6">
    <source>
        <dbReference type="ARBA" id="ARBA00023136"/>
    </source>
</evidence>
<dbReference type="GO" id="GO:0005886">
    <property type="term" value="C:plasma membrane"/>
    <property type="evidence" value="ECO:0007669"/>
    <property type="project" value="UniProtKB-SubCell"/>
</dbReference>
<feature type="transmembrane region" description="Helical" evidence="7">
    <location>
        <begin position="55"/>
        <end position="76"/>
    </location>
</feature>
<dbReference type="Pfam" id="PF00528">
    <property type="entry name" value="BPD_transp_1"/>
    <property type="match status" value="1"/>
</dbReference>
<feature type="transmembrane region" description="Helical" evidence="7">
    <location>
        <begin position="121"/>
        <end position="140"/>
    </location>
</feature>
<accession>A0A944M5B8</accession>
<evidence type="ECO:0000256" key="7">
    <source>
        <dbReference type="RuleBase" id="RU363032"/>
    </source>
</evidence>
<evidence type="ECO:0000313" key="9">
    <source>
        <dbReference type="EMBL" id="MBT2987771.1"/>
    </source>
</evidence>